<evidence type="ECO:0000313" key="3">
    <source>
        <dbReference type="Proteomes" id="UP000235371"/>
    </source>
</evidence>
<dbReference type="InParanoid" id="A0A2J6SSQ6"/>
<dbReference type="OrthoDB" id="10612562at2759"/>
<gene>
    <name evidence="2" type="ORF">K444DRAFT_145421</name>
</gene>
<sequence length="251" mass="28005">MHPQINWPLKRPHAVPSNSQHETNSRAAARLGEVRICAQSCRSFHLRYRGRFPLASDLLYFEHALGGRECYKLMNADRLFCGCKAGRFGGRITSDFLHIFTRTAVPHKLPPISAQPTPPPRLVSRDAASNSPDQESCQPPVTDPIPRTSHPLLGTRAFPRGDNARVRGSALFSYNRIQESPLRSDIFALCAINCRVCCPFCPRSPGLSCIELTASSPQRHPHLQTPPRHSRDRHLVDPDCPQDGRPGLQAR</sequence>
<name>A0A2J6SSQ6_9HELO</name>
<keyword evidence="3" id="KW-1185">Reference proteome</keyword>
<proteinExistence type="predicted"/>
<organism evidence="2 3">
    <name type="scientific">Hyaloscypha bicolor E</name>
    <dbReference type="NCBI Taxonomy" id="1095630"/>
    <lineage>
        <taxon>Eukaryota</taxon>
        <taxon>Fungi</taxon>
        <taxon>Dikarya</taxon>
        <taxon>Ascomycota</taxon>
        <taxon>Pezizomycotina</taxon>
        <taxon>Leotiomycetes</taxon>
        <taxon>Helotiales</taxon>
        <taxon>Hyaloscyphaceae</taxon>
        <taxon>Hyaloscypha</taxon>
        <taxon>Hyaloscypha bicolor</taxon>
    </lineage>
</organism>
<accession>A0A2J6SSQ6</accession>
<evidence type="ECO:0000256" key="1">
    <source>
        <dbReference type="SAM" id="MobiDB-lite"/>
    </source>
</evidence>
<dbReference type="Proteomes" id="UP000235371">
    <property type="component" value="Unassembled WGS sequence"/>
</dbReference>
<feature type="region of interest" description="Disordered" evidence="1">
    <location>
        <begin position="217"/>
        <end position="251"/>
    </location>
</feature>
<dbReference type="EMBL" id="KZ613871">
    <property type="protein sequence ID" value="PMD53723.1"/>
    <property type="molecule type" value="Genomic_DNA"/>
</dbReference>
<feature type="compositionally biased region" description="Polar residues" evidence="1">
    <location>
        <begin position="127"/>
        <end position="139"/>
    </location>
</feature>
<protein>
    <submittedName>
        <fullName evidence="2">Uncharacterized protein</fullName>
    </submittedName>
</protein>
<reference evidence="2 3" key="1">
    <citation type="submission" date="2016-04" db="EMBL/GenBank/DDBJ databases">
        <title>A degradative enzymes factory behind the ericoid mycorrhizal symbiosis.</title>
        <authorList>
            <consortium name="DOE Joint Genome Institute"/>
            <person name="Martino E."/>
            <person name="Morin E."/>
            <person name="Grelet G."/>
            <person name="Kuo A."/>
            <person name="Kohler A."/>
            <person name="Daghino S."/>
            <person name="Barry K."/>
            <person name="Choi C."/>
            <person name="Cichocki N."/>
            <person name="Clum A."/>
            <person name="Copeland A."/>
            <person name="Hainaut M."/>
            <person name="Haridas S."/>
            <person name="Labutti K."/>
            <person name="Lindquist E."/>
            <person name="Lipzen A."/>
            <person name="Khouja H.-R."/>
            <person name="Murat C."/>
            <person name="Ohm R."/>
            <person name="Olson A."/>
            <person name="Spatafora J."/>
            <person name="Veneault-Fourrey C."/>
            <person name="Henrissat B."/>
            <person name="Grigoriev I."/>
            <person name="Martin F."/>
            <person name="Perotto S."/>
        </authorList>
    </citation>
    <scope>NUCLEOTIDE SEQUENCE [LARGE SCALE GENOMIC DNA]</scope>
    <source>
        <strain evidence="2 3">E</strain>
    </source>
</reference>
<dbReference type="AlphaFoldDB" id="A0A2J6SSQ6"/>
<dbReference type="GeneID" id="36578639"/>
<evidence type="ECO:0000313" key="2">
    <source>
        <dbReference type="EMBL" id="PMD53723.1"/>
    </source>
</evidence>
<dbReference type="RefSeq" id="XP_024730627.1">
    <property type="nucleotide sequence ID" value="XM_024870557.1"/>
</dbReference>
<feature type="compositionally biased region" description="Polar residues" evidence="1">
    <location>
        <begin position="16"/>
        <end position="25"/>
    </location>
</feature>
<feature type="region of interest" description="Disordered" evidence="1">
    <location>
        <begin position="108"/>
        <end position="159"/>
    </location>
</feature>
<feature type="region of interest" description="Disordered" evidence="1">
    <location>
        <begin position="1"/>
        <end position="25"/>
    </location>
</feature>